<proteinExistence type="predicted"/>
<name>A0A895XNB2_9ACTN</name>
<sequence>MASSLTAVIADMRPPLAQSSDNCLVLINTYGSNYLLHRIVLETNTGVMRWPRRCGVRCLTDFDLDLEGPHGPQTLAHLVRQKIHLVLDGHSAHRANRVPEWVTKRSDRLRLR</sequence>
<accession>A0A895XNB2</accession>
<dbReference type="EMBL" id="CP070496">
    <property type="protein sequence ID" value="QSB03966.1"/>
    <property type="molecule type" value="Genomic_DNA"/>
</dbReference>
<dbReference type="AlphaFoldDB" id="A0A895XNB2"/>
<evidence type="ECO:0000313" key="1">
    <source>
        <dbReference type="EMBL" id="QSB03966.1"/>
    </source>
</evidence>
<dbReference type="Proteomes" id="UP000662939">
    <property type="component" value="Chromosome"/>
</dbReference>
<dbReference type="RefSeq" id="WP_213169964.1">
    <property type="nucleotide sequence ID" value="NZ_CP070496.1"/>
</dbReference>
<reference evidence="1" key="1">
    <citation type="submission" date="2021-02" db="EMBL/GenBank/DDBJ databases">
        <title>Natronoglycomyces albus gen. nov., sp. nov, a haloalkaliphilic actinobacterium from a soda solonchak soil.</title>
        <authorList>
            <person name="Sorokin D.Y."/>
            <person name="Khijniak T.V."/>
            <person name="Zakharycheva A.P."/>
            <person name="Boueva O.V."/>
            <person name="Ariskina E.V."/>
            <person name="Hahnke R.L."/>
            <person name="Bunk B."/>
            <person name="Sproer C."/>
            <person name="Schumann P."/>
            <person name="Evtushenko L.I."/>
            <person name="Kublanov I.V."/>
        </authorList>
    </citation>
    <scope>NUCLEOTIDE SEQUENCE</scope>
    <source>
        <strain evidence="1">DSM 106290</strain>
    </source>
</reference>
<keyword evidence="2" id="KW-1185">Reference proteome</keyword>
<evidence type="ECO:0000313" key="2">
    <source>
        <dbReference type="Proteomes" id="UP000662939"/>
    </source>
</evidence>
<dbReference type="KEGG" id="nav:JQS30_09020"/>
<gene>
    <name evidence="1" type="ORF">JQS30_09020</name>
</gene>
<organism evidence="1 2">
    <name type="scientific">Natronoglycomyces albus</name>
    <dbReference type="NCBI Taxonomy" id="2811108"/>
    <lineage>
        <taxon>Bacteria</taxon>
        <taxon>Bacillati</taxon>
        <taxon>Actinomycetota</taxon>
        <taxon>Actinomycetes</taxon>
        <taxon>Glycomycetales</taxon>
        <taxon>Glycomycetaceae</taxon>
        <taxon>Natronoglycomyces</taxon>
    </lineage>
</organism>
<protein>
    <submittedName>
        <fullName evidence="1">Uncharacterized protein</fullName>
    </submittedName>
</protein>